<dbReference type="AlphaFoldDB" id="A0A6A6SJH7"/>
<dbReference type="Gene3D" id="2.70.50.70">
    <property type="match status" value="1"/>
</dbReference>
<reference evidence="18" key="1">
    <citation type="journal article" date="2020" name="Stud. Mycol.">
        <title>101 Dothideomycetes genomes: a test case for predicting lifestyles and emergence of pathogens.</title>
        <authorList>
            <person name="Haridas S."/>
            <person name="Albert R."/>
            <person name="Binder M."/>
            <person name="Bloem J."/>
            <person name="Labutti K."/>
            <person name="Salamov A."/>
            <person name="Andreopoulos B."/>
            <person name="Baker S."/>
            <person name="Barry K."/>
            <person name="Bills G."/>
            <person name="Bluhm B."/>
            <person name="Cannon C."/>
            <person name="Castanera R."/>
            <person name="Culley D."/>
            <person name="Daum C."/>
            <person name="Ezra D."/>
            <person name="Gonzalez J."/>
            <person name="Henrissat B."/>
            <person name="Kuo A."/>
            <person name="Liang C."/>
            <person name="Lipzen A."/>
            <person name="Lutzoni F."/>
            <person name="Magnuson J."/>
            <person name="Mondo S."/>
            <person name="Nolan M."/>
            <person name="Ohm R."/>
            <person name="Pangilinan J."/>
            <person name="Park H.-J."/>
            <person name="Ramirez L."/>
            <person name="Alfaro M."/>
            <person name="Sun H."/>
            <person name="Tritt A."/>
            <person name="Yoshinaga Y."/>
            <person name="Zwiers L.-H."/>
            <person name="Turgeon B."/>
            <person name="Goodwin S."/>
            <person name="Spatafora J."/>
            <person name="Crous P."/>
            <person name="Grigoriev I."/>
        </authorList>
    </citation>
    <scope>NUCLEOTIDE SEQUENCE</scope>
    <source>
        <strain evidence="18">CBS 122681</strain>
    </source>
</reference>
<dbReference type="GO" id="GO:0046872">
    <property type="term" value="F:metal ion binding"/>
    <property type="evidence" value="ECO:0007669"/>
    <property type="project" value="UniProtKB-KW"/>
</dbReference>
<gene>
    <name evidence="18" type="ORF">K491DRAFT_723680</name>
</gene>
<comment type="subcellular location">
    <subcellularLocation>
        <location evidence="2">Secreted</location>
    </subcellularLocation>
</comment>
<dbReference type="OrthoDB" id="6038816at2759"/>
<proteinExistence type="inferred from homology"/>
<dbReference type="GO" id="GO:0030245">
    <property type="term" value="P:cellulose catabolic process"/>
    <property type="evidence" value="ECO:0007669"/>
    <property type="project" value="UniProtKB-KW"/>
</dbReference>
<evidence type="ECO:0000256" key="6">
    <source>
        <dbReference type="ARBA" id="ARBA00023001"/>
    </source>
</evidence>
<evidence type="ECO:0000256" key="8">
    <source>
        <dbReference type="ARBA" id="ARBA00023008"/>
    </source>
</evidence>
<evidence type="ECO:0000256" key="13">
    <source>
        <dbReference type="ARBA" id="ARBA00044502"/>
    </source>
</evidence>
<feature type="domain" description="Auxiliary Activity family 9 catalytic" evidence="17">
    <location>
        <begin position="20"/>
        <end position="255"/>
    </location>
</feature>
<evidence type="ECO:0000256" key="2">
    <source>
        <dbReference type="ARBA" id="ARBA00004613"/>
    </source>
</evidence>
<evidence type="ECO:0000256" key="16">
    <source>
        <dbReference type="SAM" id="SignalP"/>
    </source>
</evidence>
<evidence type="ECO:0000256" key="14">
    <source>
        <dbReference type="ARBA" id="ARBA00045077"/>
    </source>
</evidence>
<evidence type="ECO:0000256" key="4">
    <source>
        <dbReference type="ARBA" id="ARBA00022723"/>
    </source>
</evidence>
<dbReference type="PANTHER" id="PTHR33353:SF10">
    <property type="entry name" value="ENDO-BETA-1,4-GLUCANASE D"/>
    <property type="match status" value="1"/>
</dbReference>
<keyword evidence="8" id="KW-0186">Copper</keyword>
<protein>
    <recommendedName>
        <fullName evidence="15">lytic cellulose monooxygenase (C4-dehydrogenating)</fullName>
        <ecNumber evidence="15">1.14.99.56</ecNumber>
    </recommendedName>
</protein>
<comment type="similarity">
    <text evidence="13">Belongs to the polysaccharide monooxygenase AA9 family.</text>
</comment>
<keyword evidence="19" id="KW-1185">Reference proteome</keyword>
<organism evidence="18 19">
    <name type="scientific">Lophiostoma macrostomum CBS 122681</name>
    <dbReference type="NCBI Taxonomy" id="1314788"/>
    <lineage>
        <taxon>Eukaryota</taxon>
        <taxon>Fungi</taxon>
        <taxon>Dikarya</taxon>
        <taxon>Ascomycota</taxon>
        <taxon>Pezizomycotina</taxon>
        <taxon>Dothideomycetes</taxon>
        <taxon>Pleosporomycetidae</taxon>
        <taxon>Pleosporales</taxon>
        <taxon>Lophiostomataceae</taxon>
        <taxon>Lophiostoma</taxon>
    </lineage>
</organism>
<name>A0A6A6SJH7_9PLEO</name>
<evidence type="ECO:0000256" key="11">
    <source>
        <dbReference type="ARBA" id="ARBA00023277"/>
    </source>
</evidence>
<dbReference type="EC" id="1.14.99.56" evidence="15"/>
<feature type="chain" id="PRO_5025481515" description="lytic cellulose monooxygenase (C4-dehydrogenating)" evidence="16">
    <location>
        <begin position="20"/>
        <end position="270"/>
    </location>
</feature>
<evidence type="ECO:0000256" key="7">
    <source>
        <dbReference type="ARBA" id="ARBA00023002"/>
    </source>
</evidence>
<keyword evidence="10" id="KW-1015">Disulfide bond</keyword>
<keyword evidence="4" id="KW-0479">Metal-binding</keyword>
<keyword evidence="12" id="KW-0624">Polysaccharide degradation</keyword>
<evidence type="ECO:0000256" key="9">
    <source>
        <dbReference type="ARBA" id="ARBA00023033"/>
    </source>
</evidence>
<keyword evidence="5 16" id="KW-0732">Signal</keyword>
<comment type="cofactor">
    <cofactor evidence="1">
        <name>Cu(2+)</name>
        <dbReference type="ChEBI" id="CHEBI:29036"/>
    </cofactor>
</comment>
<dbReference type="InterPro" id="IPR005103">
    <property type="entry name" value="AA9_LPMO"/>
</dbReference>
<evidence type="ECO:0000313" key="18">
    <source>
        <dbReference type="EMBL" id="KAF2647147.1"/>
    </source>
</evidence>
<keyword evidence="9 18" id="KW-0503">Monooxygenase</keyword>
<evidence type="ECO:0000259" key="17">
    <source>
        <dbReference type="Pfam" id="PF03443"/>
    </source>
</evidence>
<dbReference type="EMBL" id="MU004675">
    <property type="protein sequence ID" value="KAF2647147.1"/>
    <property type="molecule type" value="Genomic_DNA"/>
</dbReference>
<evidence type="ECO:0000256" key="3">
    <source>
        <dbReference type="ARBA" id="ARBA00022525"/>
    </source>
</evidence>
<sequence length="270" mass="29828">MKLNTGSVVWLSFISTSSAHYVFSRLIINNGWTKDFIYVRPLSPLTGNASDWYHTLKPNEDPTSLTFRCGPNATISGSQTKTADVTAGDTVGFGVGEPHFQYGNFKYDVPRLYHPGPASAWLSKAPDDDLDAYTGDGDWFKILSVITRTNQSIPITSAVLAPFQAQWGTYLATSWNFTIPATTPPGKYLLRFEHILAGLKNGTGYGHNEQYYANCAQLNIVNDGEVGDPSPKVKLPGIYAKNQPEFMFDIWDKTKNVSDFQMPGPAVWQG</sequence>
<keyword evidence="11" id="KW-0119">Carbohydrate metabolism</keyword>
<comment type="catalytic activity">
    <reaction evidence="14">
        <text>[(1-&gt;4)-beta-D-glucosyl]n+m + reduced acceptor + O2 = 4-dehydro-beta-D-glucosyl-[(1-&gt;4)-beta-D-glucosyl]n-1 + [(1-&gt;4)-beta-D-glucosyl]m + acceptor + H2O.</text>
        <dbReference type="EC" id="1.14.99.56"/>
    </reaction>
</comment>
<evidence type="ECO:0000313" key="19">
    <source>
        <dbReference type="Proteomes" id="UP000799324"/>
    </source>
</evidence>
<evidence type="ECO:0000256" key="10">
    <source>
        <dbReference type="ARBA" id="ARBA00023157"/>
    </source>
</evidence>
<keyword evidence="6" id="KW-0136">Cellulose degradation</keyword>
<evidence type="ECO:0000256" key="15">
    <source>
        <dbReference type="ARBA" id="ARBA00047174"/>
    </source>
</evidence>
<dbReference type="InterPro" id="IPR049892">
    <property type="entry name" value="AA9"/>
</dbReference>
<evidence type="ECO:0000256" key="1">
    <source>
        <dbReference type="ARBA" id="ARBA00001973"/>
    </source>
</evidence>
<evidence type="ECO:0000256" key="5">
    <source>
        <dbReference type="ARBA" id="ARBA00022729"/>
    </source>
</evidence>
<keyword evidence="3" id="KW-0964">Secreted</keyword>
<dbReference type="Pfam" id="PF03443">
    <property type="entry name" value="AA9"/>
    <property type="match status" value="1"/>
</dbReference>
<dbReference type="PANTHER" id="PTHR33353">
    <property type="entry name" value="PUTATIVE (AFU_ORTHOLOGUE AFUA_1G12560)-RELATED"/>
    <property type="match status" value="1"/>
</dbReference>
<dbReference type="GO" id="GO:0005576">
    <property type="term" value="C:extracellular region"/>
    <property type="evidence" value="ECO:0007669"/>
    <property type="project" value="UniProtKB-SubCell"/>
</dbReference>
<feature type="signal peptide" evidence="16">
    <location>
        <begin position="1"/>
        <end position="19"/>
    </location>
</feature>
<keyword evidence="7" id="KW-0560">Oxidoreductase</keyword>
<dbReference type="GO" id="GO:0004497">
    <property type="term" value="F:monooxygenase activity"/>
    <property type="evidence" value="ECO:0007669"/>
    <property type="project" value="UniProtKB-KW"/>
</dbReference>
<dbReference type="Proteomes" id="UP000799324">
    <property type="component" value="Unassembled WGS sequence"/>
</dbReference>
<accession>A0A6A6SJH7</accession>
<evidence type="ECO:0000256" key="12">
    <source>
        <dbReference type="ARBA" id="ARBA00023326"/>
    </source>
</evidence>